<accession>A0A9W8G937</accession>
<evidence type="ECO:0000256" key="1">
    <source>
        <dbReference type="SAM" id="MobiDB-lite"/>
    </source>
</evidence>
<protein>
    <submittedName>
        <fullName evidence="2">Uncharacterized protein</fullName>
    </submittedName>
</protein>
<comment type="caution">
    <text evidence="2">The sequence shown here is derived from an EMBL/GenBank/DDBJ whole genome shotgun (WGS) entry which is preliminary data.</text>
</comment>
<feature type="compositionally biased region" description="Polar residues" evidence="1">
    <location>
        <begin position="13"/>
        <end position="25"/>
    </location>
</feature>
<feature type="compositionally biased region" description="Low complexity" evidence="1">
    <location>
        <begin position="234"/>
        <end position="245"/>
    </location>
</feature>
<feature type="compositionally biased region" description="Basic residues" evidence="1">
    <location>
        <begin position="1"/>
        <end position="12"/>
    </location>
</feature>
<feature type="region of interest" description="Disordered" evidence="1">
    <location>
        <begin position="1"/>
        <end position="28"/>
    </location>
</feature>
<dbReference type="OrthoDB" id="2421431at2759"/>
<feature type="compositionally biased region" description="Basic residues" evidence="1">
    <location>
        <begin position="210"/>
        <end position="219"/>
    </location>
</feature>
<gene>
    <name evidence="2" type="ORF">GGI25_001812</name>
</gene>
<name>A0A9W8G937_9FUNG</name>
<evidence type="ECO:0000313" key="2">
    <source>
        <dbReference type="EMBL" id="KAJ2679040.1"/>
    </source>
</evidence>
<feature type="compositionally biased region" description="Basic residues" evidence="1">
    <location>
        <begin position="260"/>
        <end position="269"/>
    </location>
</feature>
<evidence type="ECO:0000313" key="3">
    <source>
        <dbReference type="Proteomes" id="UP001151518"/>
    </source>
</evidence>
<organism evidence="2 3">
    <name type="scientific">Coemansia spiralis</name>
    <dbReference type="NCBI Taxonomy" id="417178"/>
    <lineage>
        <taxon>Eukaryota</taxon>
        <taxon>Fungi</taxon>
        <taxon>Fungi incertae sedis</taxon>
        <taxon>Zoopagomycota</taxon>
        <taxon>Kickxellomycotina</taxon>
        <taxon>Kickxellomycetes</taxon>
        <taxon>Kickxellales</taxon>
        <taxon>Kickxellaceae</taxon>
        <taxon>Coemansia</taxon>
    </lineage>
</organism>
<feature type="compositionally biased region" description="Low complexity" evidence="1">
    <location>
        <begin position="77"/>
        <end position="87"/>
    </location>
</feature>
<feature type="region of interest" description="Disordered" evidence="1">
    <location>
        <begin position="174"/>
        <end position="269"/>
    </location>
</feature>
<feature type="compositionally biased region" description="Basic and acidic residues" evidence="1">
    <location>
        <begin position="117"/>
        <end position="131"/>
    </location>
</feature>
<dbReference type="EMBL" id="JANBTW010000015">
    <property type="protein sequence ID" value="KAJ2679040.1"/>
    <property type="molecule type" value="Genomic_DNA"/>
</dbReference>
<sequence>MLGFVKKTRQHNNSHSTTPDSTTAEPETKNAITATTATTTTTSATLLDSSIIGTIVDTTATTQPSARRWLLFKHDPSSSATATAPAPATSPPREEETTSSAYRVPDISEQTAMRFKSSADESNNKNADKAVGKKGKKFSTKNSMLGILDQVSQVEETRLNQKLHRQKTIKKMVEEKQKRAAEKKKKKGSRFDEIKSQLRQGYSLNQQGKPQKKQKKKSGMARTLSAINREWDAIPDASDTATIDTPDPDPELDSQTASPKSKKTVKFLV</sequence>
<dbReference type="AlphaFoldDB" id="A0A9W8G937"/>
<feature type="region of interest" description="Disordered" evidence="1">
    <location>
        <begin position="76"/>
        <end position="136"/>
    </location>
</feature>
<proteinExistence type="predicted"/>
<reference evidence="2" key="1">
    <citation type="submission" date="2022-07" db="EMBL/GenBank/DDBJ databases">
        <title>Phylogenomic reconstructions and comparative analyses of Kickxellomycotina fungi.</title>
        <authorList>
            <person name="Reynolds N.K."/>
            <person name="Stajich J.E."/>
            <person name="Barry K."/>
            <person name="Grigoriev I.V."/>
            <person name="Crous P."/>
            <person name="Smith M.E."/>
        </authorList>
    </citation>
    <scope>NUCLEOTIDE SEQUENCE</scope>
    <source>
        <strain evidence="2">NRRL 3115</strain>
    </source>
</reference>
<dbReference type="Proteomes" id="UP001151518">
    <property type="component" value="Unassembled WGS sequence"/>
</dbReference>